<dbReference type="Pfam" id="PF00392">
    <property type="entry name" value="GntR"/>
    <property type="match status" value="1"/>
</dbReference>
<dbReference type="Gene3D" id="1.20.120.530">
    <property type="entry name" value="GntR ligand-binding domain-like"/>
    <property type="match status" value="1"/>
</dbReference>
<dbReference type="PROSITE" id="PS50949">
    <property type="entry name" value="HTH_GNTR"/>
    <property type="match status" value="1"/>
</dbReference>
<dbReference type="InterPro" id="IPR008920">
    <property type="entry name" value="TF_FadR/GntR_C"/>
</dbReference>
<dbReference type="Proteomes" id="UP001161405">
    <property type="component" value="Unassembled WGS sequence"/>
</dbReference>
<dbReference type="SMART" id="SM00345">
    <property type="entry name" value="HTH_GNTR"/>
    <property type="match status" value="1"/>
</dbReference>
<dbReference type="Gene3D" id="1.10.10.10">
    <property type="entry name" value="Winged helix-like DNA-binding domain superfamily/Winged helix DNA-binding domain"/>
    <property type="match status" value="1"/>
</dbReference>
<dbReference type="InterPro" id="IPR036390">
    <property type="entry name" value="WH_DNA-bd_sf"/>
</dbReference>
<accession>A0ABQ5UNR6</accession>
<dbReference type="PANTHER" id="PTHR43537">
    <property type="entry name" value="TRANSCRIPTIONAL REGULATOR, GNTR FAMILY"/>
    <property type="match status" value="1"/>
</dbReference>
<dbReference type="RefSeq" id="WP_284361183.1">
    <property type="nucleotide sequence ID" value="NZ_BSNI01000001.1"/>
</dbReference>
<dbReference type="InterPro" id="IPR036388">
    <property type="entry name" value="WH-like_DNA-bd_sf"/>
</dbReference>
<dbReference type="InterPro" id="IPR011711">
    <property type="entry name" value="GntR_C"/>
</dbReference>
<proteinExistence type="predicted"/>
<keyword evidence="3" id="KW-0804">Transcription</keyword>
<dbReference type="PANTHER" id="PTHR43537:SF49">
    <property type="entry name" value="TRANSCRIPTIONAL REGULATORY PROTEIN"/>
    <property type="match status" value="1"/>
</dbReference>
<dbReference type="CDD" id="cd07377">
    <property type="entry name" value="WHTH_GntR"/>
    <property type="match status" value="1"/>
</dbReference>
<evidence type="ECO:0000256" key="1">
    <source>
        <dbReference type="ARBA" id="ARBA00023015"/>
    </source>
</evidence>
<dbReference type="SMART" id="SM00895">
    <property type="entry name" value="FCD"/>
    <property type="match status" value="1"/>
</dbReference>
<gene>
    <name evidence="5" type="ORF">GCM10007879_02300</name>
</gene>
<evidence type="ECO:0000259" key="4">
    <source>
        <dbReference type="PROSITE" id="PS50949"/>
    </source>
</evidence>
<keyword evidence="2" id="KW-0238">DNA-binding</keyword>
<reference evidence="5" key="1">
    <citation type="journal article" date="2014" name="Int. J. Syst. Evol. Microbiol.">
        <title>Complete genome of a new Firmicutes species belonging to the dominant human colonic microbiota ('Ruminococcus bicirculans') reveals two chromosomes and a selective capacity to utilize plant glucans.</title>
        <authorList>
            <consortium name="NISC Comparative Sequencing Program"/>
            <person name="Wegmann U."/>
            <person name="Louis P."/>
            <person name="Goesmann A."/>
            <person name="Henrissat B."/>
            <person name="Duncan S.H."/>
            <person name="Flint H.J."/>
        </authorList>
    </citation>
    <scope>NUCLEOTIDE SEQUENCE</scope>
    <source>
        <strain evidence="5">NBRC 107169</strain>
    </source>
</reference>
<evidence type="ECO:0000313" key="6">
    <source>
        <dbReference type="Proteomes" id="UP001161405"/>
    </source>
</evidence>
<protein>
    <submittedName>
        <fullName evidence="5">GntR family transcriptional regulator</fullName>
    </submittedName>
</protein>
<keyword evidence="6" id="KW-1185">Reference proteome</keyword>
<dbReference type="InterPro" id="IPR000524">
    <property type="entry name" value="Tscrpt_reg_HTH_GntR"/>
</dbReference>
<dbReference type="Pfam" id="PF07729">
    <property type="entry name" value="FCD"/>
    <property type="match status" value="1"/>
</dbReference>
<reference evidence="5" key="2">
    <citation type="submission" date="2023-01" db="EMBL/GenBank/DDBJ databases">
        <title>Draft genome sequence of Maritalea porphyrae strain NBRC 107169.</title>
        <authorList>
            <person name="Sun Q."/>
            <person name="Mori K."/>
        </authorList>
    </citation>
    <scope>NUCLEOTIDE SEQUENCE</scope>
    <source>
        <strain evidence="5">NBRC 107169</strain>
    </source>
</reference>
<evidence type="ECO:0000313" key="5">
    <source>
        <dbReference type="EMBL" id="GLQ15981.1"/>
    </source>
</evidence>
<name>A0ABQ5UNR6_9HYPH</name>
<comment type="caution">
    <text evidence="5">The sequence shown here is derived from an EMBL/GenBank/DDBJ whole genome shotgun (WGS) entry which is preliminary data.</text>
</comment>
<evidence type="ECO:0000256" key="2">
    <source>
        <dbReference type="ARBA" id="ARBA00023125"/>
    </source>
</evidence>
<dbReference type="SUPFAM" id="SSF46785">
    <property type="entry name" value="Winged helix' DNA-binding domain"/>
    <property type="match status" value="1"/>
</dbReference>
<sequence length="209" mass="23900">MDHHKRTIVEDITSVLADRIVRGELLPDEKLRQDHIAEEFGASHVPVREAFRQLEARGLAVSIPRRGVRVSTFDVSEAKEVAEMRSVLEVLALRHAFPHLNAQTFALAQQAIDEGEKAQDIYTWEDANQRFHRTIVADCKMPKLLATLDDLHVASARFLFATWKSKWETRIEHDHRTIVRALKNGDIENAAKVLERHVKLTGRKLSSFL</sequence>
<keyword evidence="1" id="KW-0805">Transcription regulation</keyword>
<dbReference type="SUPFAM" id="SSF48008">
    <property type="entry name" value="GntR ligand-binding domain-like"/>
    <property type="match status" value="1"/>
</dbReference>
<feature type="domain" description="HTH gntR-type" evidence="4">
    <location>
        <begin position="6"/>
        <end position="73"/>
    </location>
</feature>
<organism evidence="5 6">
    <name type="scientific">Maritalea porphyrae</name>
    <dbReference type="NCBI Taxonomy" id="880732"/>
    <lineage>
        <taxon>Bacteria</taxon>
        <taxon>Pseudomonadati</taxon>
        <taxon>Pseudomonadota</taxon>
        <taxon>Alphaproteobacteria</taxon>
        <taxon>Hyphomicrobiales</taxon>
        <taxon>Devosiaceae</taxon>
        <taxon>Maritalea</taxon>
    </lineage>
</organism>
<dbReference type="EMBL" id="BSNI01000001">
    <property type="protein sequence ID" value="GLQ15981.1"/>
    <property type="molecule type" value="Genomic_DNA"/>
</dbReference>
<evidence type="ECO:0000256" key="3">
    <source>
        <dbReference type="ARBA" id="ARBA00023163"/>
    </source>
</evidence>